<protein>
    <recommendedName>
        <fullName evidence="4">Nitrogen fixation protein FixH</fullName>
    </recommendedName>
</protein>
<evidence type="ECO:0000256" key="1">
    <source>
        <dbReference type="SAM" id="Phobius"/>
    </source>
</evidence>
<dbReference type="EMBL" id="JAAVJI010000002">
    <property type="protein sequence ID" value="NJO99952.1"/>
    <property type="molecule type" value="Genomic_DNA"/>
</dbReference>
<gene>
    <name evidence="2" type="ORF">HBH25_03640</name>
</gene>
<proteinExistence type="predicted"/>
<accession>A0ABX0Y9E9</accession>
<dbReference type="Pfam" id="PF05751">
    <property type="entry name" value="FixH"/>
    <property type="match status" value="1"/>
</dbReference>
<evidence type="ECO:0000313" key="2">
    <source>
        <dbReference type="EMBL" id="NJO99952.1"/>
    </source>
</evidence>
<dbReference type="RefSeq" id="WP_168081645.1">
    <property type="nucleotide sequence ID" value="NZ_JAAVJI010000002.1"/>
</dbReference>
<evidence type="ECO:0000313" key="3">
    <source>
        <dbReference type="Proteomes" id="UP000746535"/>
    </source>
</evidence>
<reference evidence="2 3" key="1">
    <citation type="submission" date="2020-03" db="EMBL/GenBank/DDBJ databases">
        <authorList>
            <person name="Wang L."/>
            <person name="He N."/>
            <person name="Li Y."/>
            <person name="Fang Y."/>
            <person name="Zhang F."/>
        </authorList>
    </citation>
    <scope>NUCLEOTIDE SEQUENCE [LARGE SCALE GENOMIC DNA]</scope>
    <source>
        <strain evidence="3">hsmgli-8</strain>
    </source>
</reference>
<evidence type="ECO:0008006" key="4">
    <source>
        <dbReference type="Google" id="ProtNLM"/>
    </source>
</evidence>
<sequence length="175" mass="19643">MNSPWYKHRWAWFIVLLLAGSMLLSSVMLLLAIRGQDGLVNDRYYDAGKGINRALGEDLRARQLGQQAELVFDSLTGEVRLRLRGRSKPAHLQLNVITPTQPDRDRTVRLVRSGVATRGITEYRGQLTEAVEGRRSLELLGTSPEGTWRIYEQEWVVPDHGVTLGDEAPAAVLKP</sequence>
<keyword evidence="1" id="KW-1133">Transmembrane helix</keyword>
<comment type="caution">
    <text evidence="2">The sequence shown here is derived from an EMBL/GenBank/DDBJ whole genome shotgun (WGS) entry which is preliminary data.</text>
</comment>
<feature type="transmembrane region" description="Helical" evidence="1">
    <location>
        <begin position="12"/>
        <end position="33"/>
    </location>
</feature>
<keyword evidence="1" id="KW-0472">Membrane</keyword>
<dbReference type="Proteomes" id="UP000746535">
    <property type="component" value="Unassembled WGS sequence"/>
</dbReference>
<name>A0ABX0Y9E9_9PSED</name>
<organism evidence="2 3">
    <name type="scientific">Pseudomonas quercus</name>
    <dbReference type="NCBI Taxonomy" id="2722792"/>
    <lineage>
        <taxon>Bacteria</taxon>
        <taxon>Pseudomonadati</taxon>
        <taxon>Pseudomonadota</taxon>
        <taxon>Gammaproteobacteria</taxon>
        <taxon>Pseudomonadales</taxon>
        <taxon>Pseudomonadaceae</taxon>
        <taxon>Pseudomonas</taxon>
    </lineage>
</organism>
<dbReference type="InterPro" id="IPR008620">
    <property type="entry name" value="FixH"/>
</dbReference>
<keyword evidence="1" id="KW-0812">Transmembrane</keyword>
<keyword evidence="3" id="KW-1185">Reference proteome</keyword>